<organism evidence="2 3">
    <name type="scientific">Candidatus Gottesmanbacteria bacterium RIFCSPLOWO2_01_FULL_39_12b</name>
    <dbReference type="NCBI Taxonomy" id="1798388"/>
    <lineage>
        <taxon>Bacteria</taxon>
        <taxon>Candidatus Gottesmaniibacteriota</taxon>
    </lineage>
</organism>
<dbReference type="PANTHER" id="PTHR30093">
    <property type="entry name" value="GENERAL SECRETION PATHWAY PROTEIN G"/>
    <property type="match status" value="1"/>
</dbReference>
<dbReference type="InterPro" id="IPR045584">
    <property type="entry name" value="Pilin-like"/>
</dbReference>
<dbReference type="SUPFAM" id="SSF54523">
    <property type="entry name" value="Pili subunits"/>
    <property type="match status" value="1"/>
</dbReference>
<proteinExistence type="predicted"/>
<dbReference type="Pfam" id="PF07963">
    <property type="entry name" value="N_methyl"/>
    <property type="match status" value="1"/>
</dbReference>
<evidence type="ECO:0000313" key="2">
    <source>
        <dbReference type="EMBL" id="OGG27490.1"/>
    </source>
</evidence>
<keyword evidence="1" id="KW-0472">Membrane</keyword>
<evidence type="ECO:0000256" key="1">
    <source>
        <dbReference type="SAM" id="Phobius"/>
    </source>
</evidence>
<dbReference type="InterPro" id="IPR012902">
    <property type="entry name" value="N_methyl_site"/>
</dbReference>
<gene>
    <name evidence="2" type="ORF">A2960_04305</name>
</gene>
<accession>A0A1F6AS27</accession>
<dbReference type="Proteomes" id="UP000176609">
    <property type="component" value="Unassembled WGS sequence"/>
</dbReference>
<dbReference type="EMBL" id="MFJR01000001">
    <property type="protein sequence ID" value="OGG27490.1"/>
    <property type="molecule type" value="Genomic_DNA"/>
</dbReference>
<comment type="caution">
    <text evidence="2">The sequence shown here is derived from an EMBL/GenBank/DDBJ whole genome shotgun (WGS) entry which is preliminary data.</text>
</comment>
<keyword evidence="1" id="KW-0812">Transmembrane</keyword>
<dbReference type="AlphaFoldDB" id="A0A1F6AS27"/>
<name>A0A1F6AS27_9BACT</name>
<protein>
    <recommendedName>
        <fullName evidence="4">Type II secretion system protein GspG C-terminal domain-containing protein</fullName>
    </recommendedName>
</protein>
<dbReference type="NCBIfam" id="TIGR02532">
    <property type="entry name" value="IV_pilin_GFxxxE"/>
    <property type="match status" value="1"/>
</dbReference>
<reference evidence="2 3" key="1">
    <citation type="journal article" date="2016" name="Nat. Commun.">
        <title>Thousands of microbial genomes shed light on interconnected biogeochemical processes in an aquifer system.</title>
        <authorList>
            <person name="Anantharaman K."/>
            <person name="Brown C.T."/>
            <person name="Hug L.A."/>
            <person name="Sharon I."/>
            <person name="Castelle C.J."/>
            <person name="Probst A.J."/>
            <person name="Thomas B.C."/>
            <person name="Singh A."/>
            <person name="Wilkins M.J."/>
            <person name="Karaoz U."/>
            <person name="Brodie E.L."/>
            <person name="Williams K.H."/>
            <person name="Hubbard S.S."/>
            <person name="Banfield J.F."/>
        </authorList>
    </citation>
    <scope>NUCLEOTIDE SEQUENCE [LARGE SCALE GENOMIC DNA]</scope>
</reference>
<evidence type="ECO:0008006" key="4">
    <source>
        <dbReference type="Google" id="ProtNLM"/>
    </source>
</evidence>
<feature type="transmembrane region" description="Helical" evidence="1">
    <location>
        <begin position="21"/>
        <end position="45"/>
    </location>
</feature>
<keyword evidence="1" id="KW-1133">Transmembrane helix</keyword>
<dbReference type="PROSITE" id="PS00409">
    <property type="entry name" value="PROKAR_NTER_METHYL"/>
    <property type="match status" value="1"/>
</dbReference>
<evidence type="ECO:0000313" key="3">
    <source>
        <dbReference type="Proteomes" id="UP000176609"/>
    </source>
</evidence>
<dbReference type="Gene3D" id="3.30.700.10">
    <property type="entry name" value="Glycoprotein, Type 4 Pilin"/>
    <property type="match status" value="1"/>
</dbReference>
<sequence>MCLTQVNINYKGGYMIKRQKGFTLIEILVVIGILSILFGIALVAINPAKQFSQANNTSRRNGVLAILNAIHQYGADNKGALPSGVTTTAQTIGSGTGEANICSDLVTKYLAALPRDPSVTGGDIADCSATHTTGYQVVKSDTDNRVTVSAPSAELSETISVTR</sequence>